<proteinExistence type="predicted"/>
<dbReference type="Proteomes" id="UP001212997">
    <property type="component" value="Unassembled WGS sequence"/>
</dbReference>
<feature type="transmembrane region" description="Helical" evidence="1">
    <location>
        <begin position="58"/>
        <end position="79"/>
    </location>
</feature>
<accession>A0AAD5YD18</accession>
<feature type="transmembrane region" description="Helical" evidence="1">
    <location>
        <begin position="123"/>
        <end position="141"/>
    </location>
</feature>
<keyword evidence="1" id="KW-0812">Transmembrane</keyword>
<keyword evidence="3" id="KW-1185">Reference proteome</keyword>
<organism evidence="2 3">
    <name type="scientific">Meripilus lineatus</name>
    <dbReference type="NCBI Taxonomy" id="2056292"/>
    <lineage>
        <taxon>Eukaryota</taxon>
        <taxon>Fungi</taxon>
        <taxon>Dikarya</taxon>
        <taxon>Basidiomycota</taxon>
        <taxon>Agaricomycotina</taxon>
        <taxon>Agaricomycetes</taxon>
        <taxon>Polyporales</taxon>
        <taxon>Meripilaceae</taxon>
        <taxon>Meripilus</taxon>
    </lineage>
</organism>
<evidence type="ECO:0000313" key="3">
    <source>
        <dbReference type="Proteomes" id="UP001212997"/>
    </source>
</evidence>
<evidence type="ECO:0000313" key="2">
    <source>
        <dbReference type="EMBL" id="KAJ3479089.1"/>
    </source>
</evidence>
<reference evidence="2" key="1">
    <citation type="submission" date="2022-07" db="EMBL/GenBank/DDBJ databases">
        <title>Genome Sequence of Physisporinus lineatus.</title>
        <authorList>
            <person name="Buettner E."/>
        </authorList>
    </citation>
    <scope>NUCLEOTIDE SEQUENCE</scope>
    <source>
        <strain evidence="2">VT162</strain>
    </source>
</reference>
<evidence type="ECO:0000256" key="1">
    <source>
        <dbReference type="SAM" id="Phobius"/>
    </source>
</evidence>
<dbReference type="EMBL" id="JANAWD010000463">
    <property type="protein sequence ID" value="KAJ3479089.1"/>
    <property type="molecule type" value="Genomic_DNA"/>
</dbReference>
<comment type="caution">
    <text evidence="2">The sequence shown here is derived from an EMBL/GenBank/DDBJ whole genome shotgun (WGS) entry which is preliminary data.</text>
</comment>
<protein>
    <submittedName>
        <fullName evidence="2">Uncharacterized protein</fullName>
    </submittedName>
</protein>
<gene>
    <name evidence="2" type="ORF">NLI96_g9302</name>
</gene>
<keyword evidence="1" id="KW-0472">Membrane</keyword>
<keyword evidence="1" id="KW-1133">Transmembrane helix</keyword>
<sequence>MDSSGFPDYSSNPSLATGLQESRYLIVALAAVWVWDGILAFSNDIAMFEELRFSIPDIIYILSRITVLGSIIALILPIATTVADCPMNGKAVVWLSVLSIPLNALLFLMRIRAVFHKSRYTQFVFVFLWLTVLAGSLFQPSCVKFANIPLPIGNFCVPITVNMYCATTSVTVMVFDTTVFLAISGRLLLYTLAESWSGRIRLFFSGNGIPRLSKMLMRSGQQYYLISALVNIAAVALLFAPSLQLRPGLRSLGIVPSLVIHNIMACRVYREVKLGLLSNTGNSHQYASMNVYSSSRPSTLGARNSLPLNVFHKPSSSTHP</sequence>
<feature type="transmembrane region" description="Helical" evidence="1">
    <location>
        <begin position="161"/>
        <end position="183"/>
    </location>
</feature>
<dbReference type="AlphaFoldDB" id="A0AAD5YD18"/>
<feature type="transmembrane region" description="Helical" evidence="1">
    <location>
        <begin position="223"/>
        <end position="243"/>
    </location>
</feature>
<feature type="transmembrane region" description="Helical" evidence="1">
    <location>
        <begin position="24"/>
        <end position="46"/>
    </location>
</feature>
<feature type="transmembrane region" description="Helical" evidence="1">
    <location>
        <begin position="91"/>
        <end position="111"/>
    </location>
</feature>
<name>A0AAD5YD18_9APHY</name>